<accession>A0A918XL86</accession>
<reference evidence="2" key="1">
    <citation type="journal article" date="2014" name="Int. J. Syst. Evol. Microbiol.">
        <title>Complete genome sequence of Corynebacterium casei LMG S-19264T (=DSM 44701T), isolated from a smear-ripened cheese.</title>
        <authorList>
            <consortium name="US DOE Joint Genome Institute (JGI-PGF)"/>
            <person name="Walter F."/>
            <person name="Albersmeier A."/>
            <person name="Kalinowski J."/>
            <person name="Ruckert C."/>
        </authorList>
    </citation>
    <scope>NUCLEOTIDE SEQUENCE</scope>
    <source>
        <strain evidence="2">KCTC 23430</strain>
    </source>
</reference>
<keyword evidence="3" id="KW-1185">Reference proteome</keyword>
<comment type="caution">
    <text evidence="2">The sequence shown here is derived from an EMBL/GenBank/DDBJ whole genome shotgun (WGS) entry which is preliminary data.</text>
</comment>
<feature type="region of interest" description="Disordered" evidence="1">
    <location>
        <begin position="1"/>
        <end position="23"/>
    </location>
</feature>
<dbReference type="RefSeq" id="WP_189478019.1">
    <property type="nucleotide sequence ID" value="NZ_BMYM01000002.1"/>
</dbReference>
<name>A0A918XL86_9GAMM</name>
<evidence type="ECO:0000313" key="2">
    <source>
        <dbReference type="EMBL" id="GHD36053.1"/>
    </source>
</evidence>
<dbReference type="AlphaFoldDB" id="A0A918XL86"/>
<organism evidence="2 3">
    <name type="scientific">Parahalioglobus pacificus</name>
    <dbReference type="NCBI Taxonomy" id="930806"/>
    <lineage>
        <taxon>Bacteria</taxon>
        <taxon>Pseudomonadati</taxon>
        <taxon>Pseudomonadota</taxon>
        <taxon>Gammaproteobacteria</taxon>
        <taxon>Cellvibrionales</taxon>
        <taxon>Halieaceae</taxon>
        <taxon>Parahalioglobus</taxon>
    </lineage>
</organism>
<sequence length="101" mass="11806">MSETRNQRRIREILGEAEPEQDHSLRAQAMDRATSERVPKTLTPWEWEQWYAEHGAPPAHRQPVQTQKSSLLQRLRQRLFGIEKKATPSNCARLPDEDADF</sequence>
<gene>
    <name evidence="2" type="ORF">GCM10007053_23920</name>
</gene>
<evidence type="ECO:0000313" key="3">
    <source>
        <dbReference type="Proteomes" id="UP000644693"/>
    </source>
</evidence>
<dbReference type="Proteomes" id="UP000644693">
    <property type="component" value="Unassembled WGS sequence"/>
</dbReference>
<protein>
    <submittedName>
        <fullName evidence="2">Uncharacterized protein</fullName>
    </submittedName>
</protein>
<proteinExistence type="predicted"/>
<reference evidence="2" key="2">
    <citation type="submission" date="2020-09" db="EMBL/GenBank/DDBJ databases">
        <authorList>
            <person name="Sun Q."/>
            <person name="Kim S."/>
        </authorList>
    </citation>
    <scope>NUCLEOTIDE SEQUENCE</scope>
    <source>
        <strain evidence="2">KCTC 23430</strain>
    </source>
</reference>
<dbReference type="EMBL" id="BMYM01000002">
    <property type="protein sequence ID" value="GHD36053.1"/>
    <property type="molecule type" value="Genomic_DNA"/>
</dbReference>
<evidence type="ECO:0000256" key="1">
    <source>
        <dbReference type="SAM" id="MobiDB-lite"/>
    </source>
</evidence>